<dbReference type="InterPro" id="IPR001054">
    <property type="entry name" value="A/G_cyclase"/>
</dbReference>
<dbReference type="Gene3D" id="6.10.340.10">
    <property type="match status" value="1"/>
</dbReference>
<dbReference type="SUPFAM" id="SSF55073">
    <property type="entry name" value="Nucleotide cyclase"/>
    <property type="match status" value="1"/>
</dbReference>
<keyword evidence="2" id="KW-1003">Cell membrane</keyword>
<evidence type="ECO:0000313" key="9">
    <source>
        <dbReference type="EMBL" id="CAB4761228.1"/>
    </source>
</evidence>
<proteinExistence type="predicted"/>
<dbReference type="EMBL" id="CAFBMG010000027">
    <property type="protein sequence ID" value="CAB4894937.1"/>
    <property type="molecule type" value="Genomic_DNA"/>
</dbReference>
<gene>
    <name evidence="8" type="ORF">UFOPK1358_01584</name>
    <name evidence="9" type="ORF">UFOPK2766_02225</name>
    <name evidence="10" type="ORF">UFOPK3519_00519</name>
</gene>
<dbReference type="SMART" id="SM00044">
    <property type="entry name" value="CYCc"/>
    <property type="match status" value="1"/>
</dbReference>
<dbReference type="GO" id="GO:0005886">
    <property type="term" value="C:plasma membrane"/>
    <property type="evidence" value="ECO:0007669"/>
    <property type="project" value="UniProtKB-SubCell"/>
</dbReference>
<dbReference type="CDD" id="cd07302">
    <property type="entry name" value="CHD"/>
    <property type="match status" value="1"/>
</dbReference>
<name>A0A6J6UQC2_9ZZZZ</name>
<dbReference type="CDD" id="cd06225">
    <property type="entry name" value="HAMP"/>
    <property type="match status" value="1"/>
</dbReference>
<evidence type="ECO:0000313" key="8">
    <source>
        <dbReference type="EMBL" id="CAB4550349.1"/>
    </source>
</evidence>
<dbReference type="PROSITE" id="PS50885">
    <property type="entry name" value="HAMP"/>
    <property type="match status" value="1"/>
</dbReference>
<feature type="region of interest" description="Disordered" evidence="4">
    <location>
        <begin position="490"/>
        <end position="515"/>
    </location>
</feature>
<dbReference type="SUPFAM" id="SSF158472">
    <property type="entry name" value="HAMP domain-like"/>
    <property type="match status" value="1"/>
</dbReference>
<dbReference type="Gene3D" id="3.30.70.1230">
    <property type="entry name" value="Nucleotide cyclase"/>
    <property type="match status" value="1"/>
</dbReference>
<feature type="transmembrane region" description="Helical" evidence="5">
    <location>
        <begin position="105"/>
        <end position="131"/>
    </location>
</feature>
<dbReference type="EMBL" id="CAEZSF010000187">
    <property type="protein sequence ID" value="CAB4550349.1"/>
    <property type="molecule type" value="Genomic_DNA"/>
</dbReference>
<dbReference type="GO" id="GO:0035556">
    <property type="term" value="P:intracellular signal transduction"/>
    <property type="evidence" value="ECO:0007669"/>
    <property type="project" value="InterPro"/>
</dbReference>
<evidence type="ECO:0000256" key="2">
    <source>
        <dbReference type="ARBA" id="ARBA00022475"/>
    </source>
</evidence>
<sequence length="515" mass="55242">MAGEDTTGSATPVSTARARATVRGVVRLQILANGLGALAVFAYFSFLLSPQAEDGLADNNLNLLVFTCYLAAMVLLALPLNTLFVRRAMNWVREGKTPTDRQRKLLFSLPLAETLTALISWIGAAVLFGTINHDVQRISLGILLAGVVTCTLLYLLLEGHFRPVYALALADADLPADRRDVLPRLMLAWLMGSAVPLISIGLIPIISPASADGYRLTGIVAVSLIAGVVVMGLAARSVARPLNTIRDALKEIQQGDLNVYVPVDDLGELGRLAEGVNDLAAGMREQELLRELFQRQVGQAGLVDLAIDQGVSGTGTKRDVTVLFVDLRGYTRFSESHPPEDVVAMLNRFFRVVVAEVSRAGGWVNKFEGDAALCLFGAPQDQEDHADRALRVAVSLPKALALAEDLLGVGIGVATGEVIAGFVGTPERFEYTVIGDVVNLASRLCDEAKAVPTGVLASSTTVLAASQREAWVPSGRLSIRGRQEKAAVYTLRSAQKRRSRRYGTPWPSKPDRSAP</sequence>
<feature type="transmembrane region" description="Helical" evidence="5">
    <location>
        <begin position="213"/>
        <end position="235"/>
    </location>
</feature>
<evidence type="ECO:0000313" key="10">
    <source>
        <dbReference type="EMBL" id="CAB4894937.1"/>
    </source>
</evidence>
<dbReference type="EMBL" id="CAEZYU010000158">
    <property type="protein sequence ID" value="CAB4761228.1"/>
    <property type="molecule type" value="Genomic_DNA"/>
</dbReference>
<feature type="transmembrane region" description="Helical" evidence="5">
    <location>
        <begin position="137"/>
        <end position="157"/>
    </location>
</feature>
<dbReference type="InterPro" id="IPR029787">
    <property type="entry name" value="Nucleotide_cyclase"/>
</dbReference>
<dbReference type="InterPro" id="IPR050697">
    <property type="entry name" value="Adenylyl/Guanylyl_Cyclase_3/4"/>
</dbReference>
<feature type="transmembrane region" description="Helical" evidence="5">
    <location>
        <begin position="61"/>
        <end position="84"/>
    </location>
</feature>
<dbReference type="PANTHER" id="PTHR43081">
    <property type="entry name" value="ADENYLATE CYCLASE, TERMINAL-DIFFERENTIATION SPECIFIC-RELATED"/>
    <property type="match status" value="1"/>
</dbReference>
<keyword evidence="3 5" id="KW-0472">Membrane</keyword>
<reference evidence="9" key="1">
    <citation type="submission" date="2020-05" db="EMBL/GenBank/DDBJ databases">
        <authorList>
            <person name="Chiriac C."/>
            <person name="Salcher M."/>
            <person name="Ghai R."/>
            <person name="Kavagutti S V."/>
        </authorList>
    </citation>
    <scope>NUCLEOTIDE SEQUENCE</scope>
</reference>
<evidence type="ECO:0000259" key="7">
    <source>
        <dbReference type="PROSITE" id="PS50885"/>
    </source>
</evidence>
<dbReference type="InterPro" id="IPR003660">
    <property type="entry name" value="HAMP_dom"/>
</dbReference>
<evidence type="ECO:0000256" key="1">
    <source>
        <dbReference type="ARBA" id="ARBA00004651"/>
    </source>
</evidence>
<organism evidence="9">
    <name type="scientific">freshwater metagenome</name>
    <dbReference type="NCBI Taxonomy" id="449393"/>
    <lineage>
        <taxon>unclassified sequences</taxon>
        <taxon>metagenomes</taxon>
        <taxon>ecological metagenomes</taxon>
    </lineage>
</organism>
<accession>A0A6J6UQC2</accession>
<dbReference type="PANTHER" id="PTHR43081:SF17">
    <property type="entry name" value="BLL5647 PROTEIN"/>
    <property type="match status" value="1"/>
</dbReference>
<dbReference type="AlphaFoldDB" id="A0A6J6UQC2"/>
<feature type="domain" description="HAMP" evidence="7">
    <location>
        <begin position="236"/>
        <end position="288"/>
    </location>
</feature>
<evidence type="ECO:0000256" key="4">
    <source>
        <dbReference type="SAM" id="MobiDB-lite"/>
    </source>
</evidence>
<evidence type="ECO:0000259" key="6">
    <source>
        <dbReference type="PROSITE" id="PS50125"/>
    </source>
</evidence>
<feature type="transmembrane region" description="Helical" evidence="5">
    <location>
        <begin position="187"/>
        <end position="207"/>
    </location>
</feature>
<evidence type="ECO:0000256" key="3">
    <source>
        <dbReference type="ARBA" id="ARBA00023136"/>
    </source>
</evidence>
<dbReference type="Pfam" id="PF00672">
    <property type="entry name" value="HAMP"/>
    <property type="match status" value="1"/>
</dbReference>
<keyword evidence="5" id="KW-1133">Transmembrane helix</keyword>
<dbReference type="PROSITE" id="PS50125">
    <property type="entry name" value="GUANYLATE_CYCLASE_2"/>
    <property type="match status" value="1"/>
</dbReference>
<feature type="domain" description="Guanylate cyclase" evidence="6">
    <location>
        <begin position="321"/>
        <end position="445"/>
    </location>
</feature>
<dbReference type="GO" id="GO:0006171">
    <property type="term" value="P:cAMP biosynthetic process"/>
    <property type="evidence" value="ECO:0007669"/>
    <property type="project" value="TreeGrafter"/>
</dbReference>
<keyword evidence="5" id="KW-0812">Transmembrane</keyword>
<comment type="subcellular location">
    <subcellularLocation>
        <location evidence="1">Cell membrane</location>
        <topology evidence="1">Multi-pass membrane protein</topology>
    </subcellularLocation>
</comment>
<evidence type="ECO:0000256" key="5">
    <source>
        <dbReference type="SAM" id="Phobius"/>
    </source>
</evidence>
<dbReference type="Pfam" id="PF00211">
    <property type="entry name" value="Guanylate_cyc"/>
    <property type="match status" value="1"/>
</dbReference>
<protein>
    <submittedName>
        <fullName evidence="9">Unannotated protein</fullName>
    </submittedName>
</protein>
<dbReference type="SMART" id="SM00304">
    <property type="entry name" value="HAMP"/>
    <property type="match status" value="1"/>
</dbReference>
<feature type="transmembrane region" description="Helical" evidence="5">
    <location>
        <begin position="30"/>
        <end position="49"/>
    </location>
</feature>